<proteinExistence type="predicted"/>
<name>A0A091BQ83_9GAMM</name>
<dbReference type="STRING" id="1384056.N787_10570"/>
<evidence type="ECO:0000313" key="2">
    <source>
        <dbReference type="Proteomes" id="UP000029393"/>
    </source>
</evidence>
<protein>
    <submittedName>
        <fullName evidence="1">Uncharacterized protein</fullName>
    </submittedName>
</protein>
<dbReference type="EMBL" id="AVCK01000016">
    <property type="protein sequence ID" value="KFN46465.1"/>
    <property type="molecule type" value="Genomic_DNA"/>
</dbReference>
<dbReference type="Proteomes" id="UP000029393">
    <property type="component" value="Unassembled WGS sequence"/>
</dbReference>
<comment type="caution">
    <text evidence="1">The sequence shown here is derived from an EMBL/GenBank/DDBJ whole genome shotgun (WGS) entry which is preliminary data.</text>
</comment>
<dbReference type="PATRIC" id="fig|1384056.3.peg.1334"/>
<dbReference type="AlphaFoldDB" id="A0A091BQ83"/>
<reference evidence="1 2" key="1">
    <citation type="submission" date="2013-09" db="EMBL/GenBank/DDBJ databases">
        <title>Genome sequencing of Arenimonas metalli.</title>
        <authorList>
            <person name="Chen F."/>
            <person name="Wang G."/>
        </authorList>
    </citation>
    <scope>NUCLEOTIDE SEQUENCE [LARGE SCALE GENOMIC DNA]</scope>
    <source>
        <strain evidence="1 2">CF5-1</strain>
    </source>
</reference>
<organism evidence="1 2">
    <name type="scientific">Arenimonas metalli CF5-1</name>
    <dbReference type="NCBI Taxonomy" id="1384056"/>
    <lineage>
        <taxon>Bacteria</taxon>
        <taxon>Pseudomonadati</taxon>
        <taxon>Pseudomonadota</taxon>
        <taxon>Gammaproteobacteria</taxon>
        <taxon>Lysobacterales</taxon>
        <taxon>Lysobacteraceae</taxon>
        <taxon>Arenimonas</taxon>
    </lineage>
</organism>
<keyword evidence="2" id="KW-1185">Reference proteome</keyword>
<evidence type="ECO:0000313" key="1">
    <source>
        <dbReference type="EMBL" id="KFN46465.1"/>
    </source>
</evidence>
<gene>
    <name evidence="1" type="ORF">N787_10570</name>
</gene>
<dbReference type="RefSeq" id="WP_034212019.1">
    <property type="nucleotide sequence ID" value="NZ_AVCK01000016.1"/>
</dbReference>
<accession>A0A091BQ83</accession>
<sequence length="66" mass="6699">MTVLIREELNDADLAWAAADPAVAGVVGQLVQARRSLGAGDGPGRAPAWVEAGPVPPAELRARGAL</sequence>